<dbReference type="Proteomes" id="UP000515908">
    <property type="component" value="Chromosome 15"/>
</dbReference>
<keyword evidence="1" id="KW-0472">Membrane</keyword>
<dbReference type="Pfam" id="PF07344">
    <property type="entry name" value="Amastin"/>
    <property type="match status" value="1"/>
</dbReference>
<dbReference type="OrthoDB" id="261681at2759"/>
<dbReference type="EMBL" id="LR877159">
    <property type="protein sequence ID" value="CAD2219866.1"/>
    <property type="molecule type" value="Genomic_DNA"/>
</dbReference>
<dbReference type="PANTHER" id="PTHR33297:SF4">
    <property type="entry name" value="AMASTIN"/>
    <property type="match status" value="1"/>
</dbReference>
<evidence type="ECO:0000313" key="3">
    <source>
        <dbReference type="Proteomes" id="UP000515908"/>
    </source>
</evidence>
<dbReference type="VEuPathDB" id="TriTrypDB:ADEAN_000737900"/>
<feature type="transmembrane region" description="Helical" evidence="1">
    <location>
        <begin position="7"/>
        <end position="30"/>
    </location>
</feature>
<dbReference type="InterPro" id="IPR009944">
    <property type="entry name" value="Amastin"/>
</dbReference>
<protein>
    <submittedName>
        <fullName evidence="2">Amastin surface glycoprotein, putative</fullName>
    </submittedName>
</protein>
<sequence length="187" mass="20082">MGVLSGVIAGIIYTILQAIVFIFVLVATPIDMFKPKNNNFWITIPGWSPAGRGSCYTMWGYKTDCSSTKYTSKGTAAFGCGRRRNNMNGAAAFAIISIFLTLVALVFGILLICKCLGAIVPLILSIIAMVTILISWACVAGVYTQGFCGGNPYKTNMKYGAGFGLLVTAWCLEVILVIFLIVFCIAC</sequence>
<keyword evidence="1" id="KW-1133">Transmembrane helix</keyword>
<name>A0A7G2CJA9_9TRYP</name>
<feature type="transmembrane region" description="Helical" evidence="1">
    <location>
        <begin position="91"/>
        <end position="112"/>
    </location>
</feature>
<feature type="transmembrane region" description="Helical" evidence="1">
    <location>
        <begin position="163"/>
        <end position="186"/>
    </location>
</feature>
<keyword evidence="1" id="KW-0812">Transmembrane</keyword>
<keyword evidence="3" id="KW-1185">Reference proteome</keyword>
<accession>A0A7G2CJA9</accession>
<dbReference type="PANTHER" id="PTHR33297">
    <property type="entry name" value="AMASTIN-LIKE SURFACE PROTEIN-LIKE PROTEIN-RELATED"/>
    <property type="match status" value="1"/>
</dbReference>
<proteinExistence type="predicted"/>
<evidence type="ECO:0000313" key="2">
    <source>
        <dbReference type="EMBL" id="CAD2219866.1"/>
    </source>
</evidence>
<reference evidence="2 3" key="1">
    <citation type="submission" date="2020-08" db="EMBL/GenBank/DDBJ databases">
        <authorList>
            <person name="Newling K."/>
            <person name="Davey J."/>
            <person name="Forrester S."/>
        </authorList>
    </citation>
    <scope>NUCLEOTIDE SEQUENCE [LARGE SCALE GENOMIC DNA]</scope>
    <source>
        <strain evidence="3">Crithidia deanei Carvalho (ATCC PRA-265)</strain>
    </source>
</reference>
<organism evidence="2 3">
    <name type="scientific">Angomonas deanei</name>
    <dbReference type="NCBI Taxonomy" id="59799"/>
    <lineage>
        <taxon>Eukaryota</taxon>
        <taxon>Discoba</taxon>
        <taxon>Euglenozoa</taxon>
        <taxon>Kinetoplastea</taxon>
        <taxon>Metakinetoplastina</taxon>
        <taxon>Trypanosomatida</taxon>
        <taxon>Trypanosomatidae</taxon>
        <taxon>Strigomonadinae</taxon>
        <taxon>Angomonas</taxon>
    </lineage>
</organism>
<gene>
    <name evidence="2" type="ORF">ADEAN_000737900</name>
</gene>
<dbReference type="AlphaFoldDB" id="A0A7G2CJA9"/>
<evidence type="ECO:0000256" key="1">
    <source>
        <dbReference type="SAM" id="Phobius"/>
    </source>
</evidence>
<feature type="transmembrane region" description="Helical" evidence="1">
    <location>
        <begin position="119"/>
        <end position="143"/>
    </location>
</feature>